<feature type="non-terminal residue" evidence="1">
    <location>
        <position position="116"/>
    </location>
</feature>
<name>A0A9N9D4G4_FUNMO</name>
<accession>A0A9N9D4G4</accession>
<organism evidence="1 2">
    <name type="scientific">Funneliformis mosseae</name>
    <name type="common">Endomycorrhizal fungus</name>
    <name type="synonym">Glomus mosseae</name>
    <dbReference type="NCBI Taxonomy" id="27381"/>
    <lineage>
        <taxon>Eukaryota</taxon>
        <taxon>Fungi</taxon>
        <taxon>Fungi incertae sedis</taxon>
        <taxon>Mucoromycota</taxon>
        <taxon>Glomeromycotina</taxon>
        <taxon>Glomeromycetes</taxon>
        <taxon>Glomerales</taxon>
        <taxon>Glomeraceae</taxon>
        <taxon>Funneliformis</taxon>
    </lineage>
</organism>
<sequence>LLSIPHSTPENLRNALRNYINACQSNSRGEIIKGNCVVIPDYLLHESGTLEEIKVYNTQSTNLLQTNDNVPLTRLVEILKCLAEVFQLKLEDIHVYYDNDSSKVAFNRDKKLYFNF</sequence>
<comment type="caution">
    <text evidence="1">The sequence shown here is derived from an EMBL/GenBank/DDBJ whole genome shotgun (WGS) entry which is preliminary data.</text>
</comment>
<dbReference type="Proteomes" id="UP000789375">
    <property type="component" value="Unassembled WGS sequence"/>
</dbReference>
<protein>
    <submittedName>
        <fullName evidence="1">1019_t:CDS:1</fullName>
    </submittedName>
</protein>
<keyword evidence="2" id="KW-1185">Reference proteome</keyword>
<evidence type="ECO:0000313" key="2">
    <source>
        <dbReference type="Proteomes" id="UP000789375"/>
    </source>
</evidence>
<dbReference type="AlphaFoldDB" id="A0A9N9D4G4"/>
<dbReference type="EMBL" id="CAJVPP010003254">
    <property type="protein sequence ID" value="CAG8624936.1"/>
    <property type="molecule type" value="Genomic_DNA"/>
</dbReference>
<proteinExistence type="predicted"/>
<gene>
    <name evidence="1" type="ORF">FMOSSE_LOCUS10184</name>
</gene>
<evidence type="ECO:0000313" key="1">
    <source>
        <dbReference type="EMBL" id="CAG8624936.1"/>
    </source>
</evidence>
<reference evidence="1" key="1">
    <citation type="submission" date="2021-06" db="EMBL/GenBank/DDBJ databases">
        <authorList>
            <person name="Kallberg Y."/>
            <person name="Tangrot J."/>
            <person name="Rosling A."/>
        </authorList>
    </citation>
    <scope>NUCLEOTIDE SEQUENCE</scope>
    <source>
        <strain evidence="1">87-6 pot B 2015</strain>
    </source>
</reference>